<accession>A0A6P1TA22</accession>
<reference evidence="10 11" key="1">
    <citation type="submission" date="2019-12" db="EMBL/GenBank/DDBJ databases">
        <title>Complete genome sequence of Algicella marina strain 9Alg 56(T) isolated from the red alga Tichocarpus crinitus.</title>
        <authorList>
            <person name="Kim S.-G."/>
            <person name="Nedashkovskaya O.I."/>
        </authorList>
    </citation>
    <scope>NUCLEOTIDE SEQUENCE [LARGE SCALE GENOMIC DNA]</scope>
    <source>
        <strain evidence="10 11">9Alg 56</strain>
    </source>
</reference>
<evidence type="ECO:0000256" key="5">
    <source>
        <dbReference type="ARBA" id="ARBA00022692"/>
    </source>
</evidence>
<evidence type="ECO:0000256" key="3">
    <source>
        <dbReference type="ARBA" id="ARBA00022475"/>
    </source>
</evidence>
<feature type="transmembrane region" description="Helical" evidence="9">
    <location>
        <begin position="31"/>
        <end position="50"/>
    </location>
</feature>
<feature type="transmembrane region" description="Helical" evidence="9">
    <location>
        <begin position="311"/>
        <end position="330"/>
    </location>
</feature>
<organism evidence="10 11">
    <name type="scientific">Algicella marina</name>
    <dbReference type="NCBI Taxonomy" id="2683284"/>
    <lineage>
        <taxon>Bacteria</taxon>
        <taxon>Pseudomonadati</taxon>
        <taxon>Pseudomonadota</taxon>
        <taxon>Alphaproteobacteria</taxon>
        <taxon>Rhodobacterales</taxon>
        <taxon>Paracoccaceae</taxon>
        <taxon>Algicella</taxon>
    </lineage>
</organism>
<feature type="transmembrane region" description="Helical" evidence="9">
    <location>
        <begin position="70"/>
        <end position="89"/>
    </location>
</feature>
<feature type="transmembrane region" description="Helical" evidence="9">
    <location>
        <begin position="275"/>
        <end position="299"/>
    </location>
</feature>
<keyword evidence="2" id="KW-0813">Transport</keyword>
<evidence type="ECO:0000256" key="2">
    <source>
        <dbReference type="ARBA" id="ARBA00022448"/>
    </source>
</evidence>
<gene>
    <name evidence="10" type="ORF">GO499_17745</name>
</gene>
<protein>
    <submittedName>
        <fullName evidence="10">YeeE/YedE family protein</fullName>
    </submittedName>
</protein>
<dbReference type="AlphaFoldDB" id="A0A6P1TA22"/>
<feature type="transmembrane region" description="Helical" evidence="9">
    <location>
        <begin position="173"/>
        <end position="192"/>
    </location>
</feature>
<dbReference type="KEGG" id="amaq:GO499_17745"/>
<dbReference type="Pfam" id="PF04143">
    <property type="entry name" value="Sulf_transp"/>
    <property type="match status" value="1"/>
</dbReference>
<evidence type="ECO:0000256" key="4">
    <source>
        <dbReference type="ARBA" id="ARBA00022519"/>
    </source>
</evidence>
<feature type="transmembrane region" description="Helical" evidence="9">
    <location>
        <begin position="213"/>
        <end position="233"/>
    </location>
</feature>
<comment type="subcellular location">
    <subcellularLocation>
        <location evidence="1">Cell inner membrane</location>
        <topology evidence="1">Multi-pass membrane protein</topology>
    </subcellularLocation>
</comment>
<feature type="transmembrane region" description="Helical" evidence="9">
    <location>
        <begin position="132"/>
        <end position="153"/>
    </location>
</feature>
<evidence type="ECO:0000256" key="7">
    <source>
        <dbReference type="ARBA" id="ARBA00023136"/>
    </source>
</evidence>
<keyword evidence="6 9" id="KW-1133">Transmembrane helix</keyword>
<feature type="transmembrane region" description="Helical" evidence="9">
    <location>
        <begin position="101"/>
        <end position="125"/>
    </location>
</feature>
<keyword evidence="4" id="KW-0997">Cell inner membrane</keyword>
<dbReference type="Proteomes" id="UP000464495">
    <property type="component" value="Chromosome"/>
</dbReference>
<dbReference type="PANTHER" id="PTHR30574:SF1">
    <property type="entry name" value="SULPHUR TRANSPORT DOMAIN-CONTAINING PROTEIN"/>
    <property type="match status" value="1"/>
</dbReference>
<dbReference type="InterPro" id="IPR007272">
    <property type="entry name" value="Sulf_transp_TsuA/YedE"/>
</dbReference>
<evidence type="ECO:0000313" key="10">
    <source>
        <dbReference type="EMBL" id="QHQ37482.1"/>
    </source>
</evidence>
<evidence type="ECO:0000256" key="6">
    <source>
        <dbReference type="ARBA" id="ARBA00022989"/>
    </source>
</evidence>
<proteinExistence type="inferred from homology"/>
<keyword evidence="11" id="KW-1185">Reference proteome</keyword>
<feature type="transmembrane region" description="Helical" evidence="9">
    <location>
        <begin position="336"/>
        <end position="363"/>
    </location>
</feature>
<dbReference type="GO" id="GO:0005886">
    <property type="term" value="C:plasma membrane"/>
    <property type="evidence" value="ECO:0007669"/>
    <property type="project" value="UniProtKB-SubCell"/>
</dbReference>
<evidence type="ECO:0000256" key="1">
    <source>
        <dbReference type="ARBA" id="ARBA00004429"/>
    </source>
</evidence>
<dbReference type="PANTHER" id="PTHR30574">
    <property type="entry name" value="INNER MEMBRANE PROTEIN YEDE"/>
    <property type="match status" value="1"/>
</dbReference>
<keyword evidence="3" id="KW-1003">Cell membrane</keyword>
<evidence type="ECO:0000313" key="11">
    <source>
        <dbReference type="Proteomes" id="UP000464495"/>
    </source>
</evidence>
<sequence length="377" mass="39744">MMLNRSAALGFCGLVALAILALQAGGMSLFWASLIGGFAGFSLYHAAFGFTAGWRRLVTEGRSFGIRAQFLLIGLTAIFSYPLIGWFGAGGFVQPVGVGMAFGAFLFGAGMQFGGGCGSGTLFVVGGGSTRMVITLSFFILGSVIGHAHVPYWNELPRIGGVSAIREFGTLPALALLLMVCGGLSWAATVYEKRRHGSLEKTRETGSLLRGPWSPWLGALALTIVGVLTILVLNRPWGITQAFVFWGGKLLYLGGLSTDHWMLERIPQSSLDRSVFAHGTSVMDFGIILGAMIAAGLAGRFAPIWKLSFKDVWTAVLGGLMMGYGARLGYGCNIGAYLGGLISGSLHGWVWAIAAFAGSSLVARARMPRPGSKLTTA</sequence>
<evidence type="ECO:0000256" key="9">
    <source>
        <dbReference type="SAM" id="Phobius"/>
    </source>
</evidence>
<comment type="similarity">
    <text evidence="8">Belongs to the TsuA/YedE (TC 9.B.102) family.</text>
</comment>
<name>A0A6P1TA22_9RHOB</name>
<keyword evidence="7 9" id="KW-0472">Membrane</keyword>
<dbReference type="EMBL" id="CP046620">
    <property type="protein sequence ID" value="QHQ37482.1"/>
    <property type="molecule type" value="Genomic_DNA"/>
</dbReference>
<evidence type="ECO:0000256" key="8">
    <source>
        <dbReference type="ARBA" id="ARBA00035655"/>
    </source>
</evidence>
<keyword evidence="5 9" id="KW-0812">Transmembrane</keyword>